<sequence>MAIARWTLLSRVAAKARSSHCAAVTDTGVCLIYGGELKPREPVDTEPLALSDEALNSAGGTVPIPRVGATTVWSAKDKHLYMWGGRGGVDMAPLGPSEVGMWRGSLVNAKAGGAVKLASVKWEKVSAKNEEAAPEARSYHASVAHNGKIYIHAGCPEKGRLSSLYTFDVQSHTWTSLAPGPEPGRGGTSLVFGSLKQYGDVLLRFGGFAGYELPTDNSLDIYSIANDVWHTVVPAPDPEHGHPGPRSVHGFTSFRSTSPSLTDAVAVLYHGEGEASNLGHAGAGRFYDDVWLLLDGKDGLAWKKVDAVGNKPEGRGWFPPVSCVRKDGDTMVLLFGGLLSSNERSDELWSLEIE</sequence>
<dbReference type="AlphaFoldDB" id="S7RQW8"/>
<dbReference type="RefSeq" id="XP_007866453.1">
    <property type="nucleotide sequence ID" value="XM_007868262.1"/>
</dbReference>
<dbReference type="OrthoDB" id="10250130at2759"/>
<keyword evidence="1" id="KW-0677">Repeat</keyword>
<keyword evidence="4" id="KW-1185">Reference proteome</keyword>
<evidence type="ECO:0000313" key="4">
    <source>
        <dbReference type="Proteomes" id="UP000030669"/>
    </source>
</evidence>
<dbReference type="GeneID" id="19308629"/>
<dbReference type="PANTHER" id="PTHR47435">
    <property type="entry name" value="KELCH REPEAT PROTEIN (AFU_ORTHOLOGUE AFUA_5G12780)"/>
    <property type="match status" value="1"/>
</dbReference>
<dbReference type="KEGG" id="gtr:GLOTRDRAFT_76669"/>
<gene>
    <name evidence="3" type="ORF">GLOTRDRAFT_76669</name>
</gene>
<dbReference type="OMA" id="PRDNDVH"/>
<accession>S7RQW8</accession>
<reference evidence="3 4" key="1">
    <citation type="journal article" date="2012" name="Science">
        <title>The Paleozoic origin of enzymatic lignin decomposition reconstructed from 31 fungal genomes.</title>
        <authorList>
            <person name="Floudas D."/>
            <person name="Binder M."/>
            <person name="Riley R."/>
            <person name="Barry K."/>
            <person name="Blanchette R.A."/>
            <person name="Henrissat B."/>
            <person name="Martinez A.T."/>
            <person name="Otillar R."/>
            <person name="Spatafora J.W."/>
            <person name="Yadav J.S."/>
            <person name="Aerts A."/>
            <person name="Benoit I."/>
            <person name="Boyd A."/>
            <person name="Carlson A."/>
            <person name="Copeland A."/>
            <person name="Coutinho P.M."/>
            <person name="de Vries R.P."/>
            <person name="Ferreira P."/>
            <person name="Findley K."/>
            <person name="Foster B."/>
            <person name="Gaskell J."/>
            <person name="Glotzer D."/>
            <person name="Gorecki P."/>
            <person name="Heitman J."/>
            <person name="Hesse C."/>
            <person name="Hori C."/>
            <person name="Igarashi K."/>
            <person name="Jurgens J.A."/>
            <person name="Kallen N."/>
            <person name="Kersten P."/>
            <person name="Kohler A."/>
            <person name="Kuees U."/>
            <person name="Kumar T.K.A."/>
            <person name="Kuo A."/>
            <person name="LaButti K."/>
            <person name="Larrondo L.F."/>
            <person name="Lindquist E."/>
            <person name="Ling A."/>
            <person name="Lombard V."/>
            <person name="Lucas S."/>
            <person name="Lundell T."/>
            <person name="Martin R."/>
            <person name="McLaughlin D.J."/>
            <person name="Morgenstern I."/>
            <person name="Morin E."/>
            <person name="Murat C."/>
            <person name="Nagy L.G."/>
            <person name="Nolan M."/>
            <person name="Ohm R.A."/>
            <person name="Patyshakuliyeva A."/>
            <person name="Rokas A."/>
            <person name="Ruiz-Duenas F.J."/>
            <person name="Sabat G."/>
            <person name="Salamov A."/>
            <person name="Samejima M."/>
            <person name="Schmutz J."/>
            <person name="Slot J.C."/>
            <person name="St John F."/>
            <person name="Stenlid J."/>
            <person name="Sun H."/>
            <person name="Sun S."/>
            <person name="Syed K."/>
            <person name="Tsang A."/>
            <person name="Wiebenga A."/>
            <person name="Young D."/>
            <person name="Pisabarro A."/>
            <person name="Eastwood D.C."/>
            <person name="Martin F."/>
            <person name="Cullen D."/>
            <person name="Grigoriev I.V."/>
            <person name="Hibbett D.S."/>
        </authorList>
    </citation>
    <scope>NUCLEOTIDE SEQUENCE [LARGE SCALE GENOMIC DNA]</scope>
    <source>
        <strain evidence="3 4">ATCC 11539</strain>
    </source>
</reference>
<dbReference type="HOGENOM" id="CLU_030461_1_0_1"/>
<dbReference type="Gene3D" id="2.120.10.80">
    <property type="entry name" value="Kelch-type beta propeller"/>
    <property type="match status" value="1"/>
</dbReference>
<dbReference type="EMBL" id="KB469302">
    <property type="protein sequence ID" value="EPQ55309.1"/>
    <property type="molecule type" value="Genomic_DNA"/>
</dbReference>
<evidence type="ECO:0008006" key="5">
    <source>
        <dbReference type="Google" id="ProtNLM"/>
    </source>
</evidence>
<dbReference type="PANTHER" id="PTHR47435:SF4">
    <property type="entry name" value="KELCH REPEAT PROTEIN (AFU_ORTHOLOGUE AFUA_5G12780)"/>
    <property type="match status" value="1"/>
</dbReference>
<dbReference type="STRING" id="670483.S7RQW8"/>
<dbReference type="InterPro" id="IPR015915">
    <property type="entry name" value="Kelch-typ_b-propeller"/>
</dbReference>
<dbReference type="Proteomes" id="UP000030669">
    <property type="component" value="Unassembled WGS sequence"/>
</dbReference>
<dbReference type="GO" id="GO:0019760">
    <property type="term" value="P:glucosinolate metabolic process"/>
    <property type="evidence" value="ECO:0007669"/>
    <property type="project" value="UniProtKB-ARBA"/>
</dbReference>
<dbReference type="Pfam" id="PF24681">
    <property type="entry name" value="Kelch_KLHDC2_KLHL20_DRC7"/>
    <property type="match status" value="1"/>
</dbReference>
<keyword evidence="2" id="KW-0408">Iron</keyword>
<evidence type="ECO:0000256" key="2">
    <source>
        <dbReference type="ARBA" id="ARBA00023004"/>
    </source>
</evidence>
<evidence type="ECO:0000313" key="3">
    <source>
        <dbReference type="EMBL" id="EPQ55309.1"/>
    </source>
</evidence>
<evidence type="ECO:0000256" key="1">
    <source>
        <dbReference type="ARBA" id="ARBA00022737"/>
    </source>
</evidence>
<proteinExistence type="predicted"/>
<dbReference type="SUPFAM" id="SSF117281">
    <property type="entry name" value="Kelch motif"/>
    <property type="match status" value="1"/>
</dbReference>
<protein>
    <recommendedName>
        <fullName evidence="5">Galactose oxidase</fullName>
    </recommendedName>
</protein>
<organism evidence="3 4">
    <name type="scientific">Gloeophyllum trabeum (strain ATCC 11539 / FP-39264 / Madison 617)</name>
    <name type="common">Brown rot fungus</name>
    <dbReference type="NCBI Taxonomy" id="670483"/>
    <lineage>
        <taxon>Eukaryota</taxon>
        <taxon>Fungi</taxon>
        <taxon>Dikarya</taxon>
        <taxon>Basidiomycota</taxon>
        <taxon>Agaricomycotina</taxon>
        <taxon>Agaricomycetes</taxon>
        <taxon>Gloeophyllales</taxon>
        <taxon>Gloeophyllaceae</taxon>
        <taxon>Gloeophyllum</taxon>
    </lineage>
</organism>
<name>S7RQW8_GLOTA</name>
<dbReference type="eggNOG" id="KOG0379">
    <property type="taxonomic scope" value="Eukaryota"/>
</dbReference>